<keyword evidence="7 18" id="KW-0808">Transferase</keyword>
<evidence type="ECO:0000256" key="2">
    <source>
        <dbReference type="ARBA" id="ARBA00004429"/>
    </source>
</evidence>
<dbReference type="SMART" id="SM00304">
    <property type="entry name" value="HAMP"/>
    <property type="match status" value="1"/>
</dbReference>
<evidence type="ECO:0000256" key="10">
    <source>
        <dbReference type="ARBA" id="ARBA00022777"/>
    </source>
</evidence>
<evidence type="ECO:0000256" key="6">
    <source>
        <dbReference type="ARBA" id="ARBA00022553"/>
    </source>
</evidence>
<dbReference type="PRINTS" id="PR00344">
    <property type="entry name" value="BCTRLSENSOR"/>
</dbReference>
<dbReference type="SUPFAM" id="SSF47384">
    <property type="entry name" value="Homodimeric domain of signal transducing histidine kinase"/>
    <property type="match status" value="1"/>
</dbReference>
<gene>
    <name evidence="18" type="ORF">GGD89_002604</name>
</gene>
<evidence type="ECO:0000256" key="9">
    <source>
        <dbReference type="ARBA" id="ARBA00022741"/>
    </source>
</evidence>
<dbReference type="PANTHER" id="PTHR44936:SF5">
    <property type="entry name" value="SENSOR HISTIDINE KINASE ENVZ"/>
    <property type="match status" value="1"/>
</dbReference>
<dbReference type="GO" id="GO:0000155">
    <property type="term" value="F:phosphorelay sensor kinase activity"/>
    <property type="evidence" value="ECO:0007669"/>
    <property type="project" value="InterPro"/>
</dbReference>
<evidence type="ECO:0000256" key="5">
    <source>
        <dbReference type="ARBA" id="ARBA00022519"/>
    </source>
</evidence>
<dbReference type="InterPro" id="IPR036097">
    <property type="entry name" value="HisK_dim/P_sf"/>
</dbReference>
<dbReference type="AlphaFoldDB" id="A0A7W6RFH3"/>
<organism evidence="18 19">
    <name type="scientific">Roseospira visakhapatnamensis</name>
    <dbReference type="NCBI Taxonomy" id="390880"/>
    <lineage>
        <taxon>Bacteria</taxon>
        <taxon>Pseudomonadati</taxon>
        <taxon>Pseudomonadota</taxon>
        <taxon>Alphaproteobacteria</taxon>
        <taxon>Rhodospirillales</taxon>
        <taxon>Rhodospirillaceae</taxon>
        <taxon>Roseospira</taxon>
    </lineage>
</organism>
<evidence type="ECO:0000256" key="13">
    <source>
        <dbReference type="ARBA" id="ARBA00023012"/>
    </source>
</evidence>
<dbReference type="SMART" id="SM00388">
    <property type="entry name" value="HisKA"/>
    <property type="match status" value="1"/>
</dbReference>
<sequence length="452" mass="50198">MIPPTYPFTLLKRMLPRGLLARSLLIIVIPLVLLQVITTYVFFDRHWDVVSRRLNSAVASEIGLVARLIETYPDEGLQAWAFSIARMSQSLTFTFSPGEGMPPIAPSDSDPIERALTRQLGPYLPHPFVVDGRPGDTHLTVYMQTPRGILEVDLPKKRLFTESIFLFMFWIVATSLILFGVATIFMRNQVRPMLRLARAADAFGKGREAAEVRIEGATEVRKASRAFKAMRERIKRQIDQRTAMLAGVSHDLRTPLTRMKLQLALLDGARKTEDAEDAKGIEDLRADVAEMECMIDAYLDFVRGSGTETAIEADLAATVNDVVGRHRRGGGQVTLSADKPIILPLKRQAFERAFGNILGNALRHGHQAWVRAGVRHDQVEILVDDDGPGIPKARREEVFKAFYRLESSRNPGTGGMGLGLTIARDLVRGMGGDVILTDSPRGGLRVRMVLPL</sequence>
<reference evidence="18 19" key="1">
    <citation type="submission" date="2020-08" db="EMBL/GenBank/DDBJ databases">
        <title>Genome sequencing of Purple Non-Sulfur Bacteria from various extreme environments.</title>
        <authorList>
            <person name="Mayer M."/>
        </authorList>
    </citation>
    <scope>NUCLEOTIDE SEQUENCE [LARGE SCALE GENOMIC DNA]</scope>
    <source>
        <strain evidence="18 19">JA131</strain>
    </source>
</reference>
<evidence type="ECO:0000313" key="18">
    <source>
        <dbReference type="EMBL" id="MBB4266968.1"/>
    </source>
</evidence>
<dbReference type="Gene3D" id="3.30.565.10">
    <property type="entry name" value="Histidine kinase-like ATPase, C-terminal domain"/>
    <property type="match status" value="1"/>
</dbReference>
<dbReference type="RefSeq" id="WP_343058598.1">
    <property type="nucleotide sequence ID" value="NZ_JACIGK010000019.1"/>
</dbReference>
<comment type="caution">
    <text evidence="18">The sequence shown here is derived from an EMBL/GenBank/DDBJ whole genome shotgun (WGS) entry which is preliminary data.</text>
</comment>
<keyword evidence="14 15" id="KW-0472">Membrane</keyword>
<dbReference type="InterPro" id="IPR036890">
    <property type="entry name" value="HATPase_C_sf"/>
</dbReference>
<keyword evidence="13" id="KW-0902">Two-component regulatory system</keyword>
<evidence type="ECO:0000256" key="3">
    <source>
        <dbReference type="ARBA" id="ARBA00012438"/>
    </source>
</evidence>
<keyword evidence="6" id="KW-0597">Phosphoprotein</keyword>
<dbReference type="Pfam" id="PF02518">
    <property type="entry name" value="HATPase_c"/>
    <property type="match status" value="1"/>
</dbReference>
<keyword evidence="5" id="KW-0997">Cell inner membrane</keyword>
<dbReference type="Gene3D" id="6.10.340.10">
    <property type="match status" value="1"/>
</dbReference>
<dbReference type="InterPro" id="IPR003661">
    <property type="entry name" value="HisK_dim/P_dom"/>
</dbReference>
<evidence type="ECO:0000256" key="7">
    <source>
        <dbReference type="ARBA" id="ARBA00022679"/>
    </source>
</evidence>
<evidence type="ECO:0000256" key="15">
    <source>
        <dbReference type="SAM" id="Phobius"/>
    </source>
</evidence>
<evidence type="ECO:0000313" key="19">
    <source>
        <dbReference type="Proteomes" id="UP000554286"/>
    </source>
</evidence>
<evidence type="ECO:0000256" key="8">
    <source>
        <dbReference type="ARBA" id="ARBA00022692"/>
    </source>
</evidence>
<feature type="transmembrane region" description="Helical" evidence="15">
    <location>
        <begin position="164"/>
        <end position="186"/>
    </location>
</feature>
<dbReference type="InterPro" id="IPR050980">
    <property type="entry name" value="2C_sensor_his_kinase"/>
</dbReference>
<dbReference type="Proteomes" id="UP000554286">
    <property type="component" value="Unassembled WGS sequence"/>
</dbReference>
<evidence type="ECO:0000256" key="12">
    <source>
        <dbReference type="ARBA" id="ARBA00022989"/>
    </source>
</evidence>
<feature type="domain" description="HAMP" evidence="17">
    <location>
        <begin position="187"/>
        <end position="239"/>
    </location>
</feature>
<dbReference type="EMBL" id="JACIGK010000019">
    <property type="protein sequence ID" value="MBB4266968.1"/>
    <property type="molecule type" value="Genomic_DNA"/>
</dbReference>
<evidence type="ECO:0000256" key="4">
    <source>
        <dbReference type="ARBA" id="ARBA00022475"/>
    </source>
</evidence>
<dbReference type="InterPro" id="IPR004358">
    <property type="entry name" value="Sig_transdc_His_kin-like_C"/>
</dbReference>
<keyword evidence="8 15" id="KW-0812">Transmembrane</keyword>
<keyword evidence="11" id="KW-0067">ATP-binding</keyword>
<dbReference type="InterPro" id="IPR003594">
    <property type="entry name" value="HATPase_dom"/>
</dbReference>
<dbReference type="PANTHER" id="PTHR44936">
    <property type="entry name" value="SENSOR PROTEIN CREC"/>
    <property type="match status" value="1"/>
</dbReference>
<proteinExistence type="predicted"/>
<evidence type="ECO:0000256" key="11">
    <source>
        <dbReference type="ARBA" id="ARBA00022840"/>
    </source>
</evidence>
<evidence type="ECO:0000256" key="1">
    <source>
        <dbReference type="ARBA" id="ARBA00000085"/>
    </source>
</evidence>
<keyword evidence="10 18" id="KW-0418">Kinase</keyword>
<keyword evidence="19" id="KW-1185">Reference proteome</keyword>
<dbReference type="CDD" id="cd06225">
    <property type="entry name" value="HAMP"/>
    <property type="match status" value="1"/>
</dbReference>
<keyword evidence="12 15" id="KW-1133">Transmembrane helix</keyword>
<comment type="catalytic activity">
    <reaction evidence="1">
        <text>ATP + protein L-histidine = ADP + protein N-phospho-L-histidine.</text>
        <dbReference type="EC" id="2.7.13.3"/>
    </reaction>
</comment>
<dbReference type="PROSITE" id="PS50885">
    <property type="entry name" value="HAMP"/>
    <property type="match status" value="1"/>
</dbReference>
<dbReference type="Pfam" id="PF00672">
    <property type="entry name" value="HAMP"/>
    <property type="match status" value="1"/>
</dbReference>
<feature type="domain" description="Histidine kinase" evidence="16">
    <location>
        <begin position="247"/>
        <end position="452"/>
    </location>
</feature>
<protein>
    <recommendedName>
        <fullName evidence="3">histidine kinase</fullName>
        <ecNumber evidence="3">2.7.13.3</ecNumber>
    </recommendedName>
</protein>
<dbReference type="CDD" id="cd00082">
    <property type="entry name" value="HisKA"/>
    <property type="match status" value="1"/>
</dbReference>
<evidence type="ECO:0000256" key="14">
    <source>
        <dbReference type="ARBA" id="ARBA00023136"/>
    </source>
</evidence>
<accession>A0A7W6RFH3</accession>
<comment type="subcellular location">
    <subcellularLocation>
        <location evidence="2">Cell inner membrane</location>
        <topology evidence="2">Multi-pass membrane protein</topology>
    </subcellularLocation>
</comment>
<keyword evidence="9" id="KW-0547">Nucleotide-binding</keyword>
<dbReference type="SMART" id="SM00387">
    <property type="entry name" value="HATPase_c"/>
    <property type="match status" value="1"/>
</dbReference>
<keyword evidence="4" id="KW-1003">Cell membrane</keyword>
<evidence type="ECO:0000259" key="17">
    <source>
        <dbReference type="PROSITE" id="PS50885"/>
    </source>
</evidence>
<dbReference type="Gene3D" id="1.10.287.130">
    <property type="match status" value="1"/>
</dbReference>
<dbReference type="PROSITE" id="PS50109">
    <property type="entry name" value="HIS_KIN"/>
    <property type="match status" value="1"/>
</dbReference>
<dbReference type="Pfam" id="PF00512">
    <property type="entry name" value="HisKA"/>
    <property type="match status" value="1"/>
</dbReference>
<dbReference type="GO" id="GO:0005886">
    <property type="term" value="C:plasma membrane"/>
    <property type="evidence" value="ECO:0007669"/>
    <property type="project" value="UniProtKB-SubCell"/>
</dbReference>
<dbReference type="EC" id="2.7.13.3" evidence="3"/>
<dbReference type="SUPFAM" id="SSF55874">
    <property type="entry name" value="ATPase domain of HSP90 chaperone/DNA topoisomerase II/histidine kinase"/>
    <property type="match status" value="1"/>
</dbReference>
<feature type="transmembrane region" description="Helical" evidence="15">
    <location>
        <begin position="20"/>
        <end position="43"/>
    </location>
</feature>
<dbReference type="GO" id="GO:0005524">
    <property type="term" value="F:ATP binding"/>
    <property type="evidence" value="ECO:0007669"/>
    <property type="project" value="UniProtKB-KW"/>
</dbReference>
<dbReference type="InterPro" id="IPR005467">
    <property type="entry name" value="His_kinase_dom"/>
</dbReference>
<name>A0A7W6RFH3_9PROT</name>
<dbReference type="InterPro" id="IPR003660">
    <property type="entry name" value="HAMP_dom"/>
</dbReference>
<evidence type="ECO:0000259" key="16">
    <source>
        <dbReference type="PROSITE" id="PS50109"/>
    </source>
</evidence>